<reference evidence="1 2" key="1">
    <citation type="submission" date="2024-01" db="EMBL/GenBank/DDBJ databases">
        <title>The genomes of 5 underutilized Papilionoideae crops provide insights into root nodulation and disease resistanc.</title>
        <authorList>
            <person name="Jiang F."/>
        </authorList>
    </citation>
    <scope>NUCLEOTIDE SEQUENCE [LARGE SCALE GENOMIC DNA]</scope>
    <source>
        <strain evidence="1">JINMINGXINNONG_FW02</strain>
        <tissue evidence="1">Leaves</tissue>
    </source>
</reference>
<name>A0AAN9QLH0_PHACN</name>
<evidence type="ECO:0000313" key="1">
    <source>
        <dbReference type="EMBL" id="KAK7341975.1"/>
    </source>
</evidence>
<evidence type="ECO:0000313" key="2">
    <source>
        <dbReference type="Proteomes" id="UP001374584"/>
    </source>
</evidence>
<dbReference type="AlphaFoldDB" id="A0AAN9QLH0"/>
<dbReference type="EMBL" id="JAYMYR010000009">
    <property type="protein sequence ID" value="KAK7341975.1"/>
    <property type="molecule type" value="Genomic_DNA"/>
</dbReference>
<sequence>MNELQRSAKEIETFDSVFRLPIPDSNSPSALFAHTISPQLCFALVTGIVLRRLNFNQSKSTETKPLLSILYSHRSSLTRFANPTFYRR</sequence>
<protein>
    <submittedName>
        <fullName evidence="1">Uncharacterized protein</fullName>
    </submittedName>
</protein>
<dbReference type="Proteomes" id="UP001374584">
    <property type="component" value="Unassembled WGS sequence"/>
</dbReference>
<accession>A0AAN9QLH0</accession>
<gene>
    <name evidence="1" type="ORF">VNO80_24916</name>
</gene>
<organism evidence="1 2">
    <name type="scientific">Phaseolus coccineus</name>
    <name type="common">Scarlet runner bean</name>
    <name type="synonym">Phaseolus multiflorus</name>
    <dbReference type="NCBI Taxonomy" id="3886"/>
    <lineage>
        <taxon>Eukaryota</taxon>
        <taxon>Viridiplantae</taxon>
        <taxon>Streptophyta</taxon>
        <taxon>Embryophyta</taxon>
        <taxon>Tracheophyta</taxon>
        <taxon>Spermatophyta</taxon>
        <taxon>Magnoliopsida</taxon>
        <taxon>eudicotyledons</taxon>
        <taxon>Gunneridae</taxon>
        <taxon>Pentapetalae</taxon>
        <taxon>rosids</taxon>
        <taxon>fabids</taxon>
        <taxon>Fabales</taxon>
        <taxon>Fabaceae</taxon>
        <taxon>Papilionoideae</taxon>
        <taxon>50 kb inversion clade</taxon>
        <taxon>NPAAA clade</taxon>
        <taxon>indigoferoid/millettioid clade</taxon>
        <taxon>Phaseoleae</taxon>
        <taxon>Phaseolus</taxon>
    </lineage>
</organism>
<comment type="caution">
    <text evidence="1">The sequence shown here is derived from an EMBL/GenBank/DDBJ whole genome shotgun (WGS) entry which is preliminary data.</text>
</comment>
<proteinExistence type="predicted"/>
<keyword evidence="2" id="KW-1185">Reference proteome</keyword>